<evidence type="ECO:0000313" key="1">
    <source>
        <dbReference type="EMBL" id="MDO7881560.1"/>
    </source>
</evidence>
<dbReference type="Proteomes" id="UP001241072">
    <property type="component" value="Unassembled WGS sequence"/>
</dbReference>
<name>A0ABT9BQ56_9MICO</name>
<dbReference type="PANTHER" id="PTHR34389:SF2">
    <property type="entry name" value="L-RHAMNOSE MUTAROTASE"/>
    <property type="match status" value="1"/>
</dbReference>
<protein>
    <submittedName>
        <fullName evidence="1">L-rhamnose mutarotase</fullName>
        <ecNumber evidence="1">5.1.3.32</ecNumber>
    </submittedName>
</protein>
<evidence type="ECO:0000313" key="2">
    <source>
        <dbReference type="Proteomes" id="UP001241072"/>
    </source>
</evidence>
<accession>A0ABT9BQ56</accession>
<dbReference type="EMBL" id="JAUQUB010000001">
    <property type="protein sequence ID" value="MDO7881560.1"/>
    <property type="molecule type" value="Genomic_DNA"/>
</dbReference>
<dbReference type="Pfam" id="PF05336">
    <property type="entry name" value="rhaM"/>
    <property type="match status" value="1"/>
</dbReference>
<proteinExistence type="predicted"/>
<comment type="caution">
    <text evidence="1">The sequence shown here is derived from an EMBL/GenBank/DDBJ whole genome shotgun (WGS) entry which is preliminary data.</text>
</comment>
<keyword evidence="2" id="KW-1185">Reference proteome</keyword>
<dbReference type="EC" id="5.1.3.32" evidence="1"/>
<dbReference type="GO" id="GO:0062192">
    <property type="term" value="F:L-rhamnose mutarotase activity"/>
    <property type="evidence" value="ECO:0007669"/>
    <property type="project" value="UniProtKB-EC"/>
</dbReference>
<dbReference type="InterPro" id="IPR008000">
    <property type="entry name" value="Rham/fucose_mutarotase"/>
</dbReference>
<dbReference type="InterPro" id="IPR011008">
    <property type="entry name" value="Dimeric_a/b-barrel"/>
</dbReference>
<sequence>MERVCFSFELFEGAEDEYKKRHDEIWPELVEVIQSAGLKNYSLFRRGTLVIGYVEAHPDAATAFAKVGESEYNSKWSEWFRDLIVNQADNHGQMLRFTEVWHLD</sequence>
<dbReference type="PANTHER" id="PTHR34389">
    <property type="entry name" value="L-RHAMNOSE MUTAROTASE"/>
    <property type="match status" value="1"/>
</dbReference>
<gene>
    <name evidence="1" type="ORF">Q5716_04890</name>
</gene>
<dbReference type="SUPFAM" id="SSF54909">
    <property type="entry name" value="Dimeric alpha+beta barrel"/>
    <property type="match status" value="1"/>
</dbReference>
<dbReference type="Gene3D" id="3.30.70.100">
    <property type="match status" value="1"/>
</dbReference>
<dbReference type="RefSeq" id="WP_305001968.1">
    <property type="nucleotide sequence ID" value="NZ_JAUQUB010000001.1"/>
</dbReference>
<reference evidence="1 2" key="1">
    <citation type="submission" date="2023-07" db="EMBL/GenBank/DDBJ databases">
        <title>Protaetiibacter sp. nov WY-16 isolated from soil.</title>
        <authorList>
            <person name="Liu B."/>
            <person name="Wan Y."/>
        </authorList>
    </citation>
    <scope>NUCLEOTIDE SEQUENCE [LARGE SCALE GENOMIC DNA]</scope>
    <source>
        <strain evidence="1 2">WY-16</strain>
    </source>
</reference>
<keyword evidence="1" id="KW-0413">Isomerase</keyword>
<organism evidence="1 2">
    <name type="scientific">Antiquaquibacter soli</name>
    <dbReference type="NCBI Taxonomy" id="3064523"/>
    <lineage>
        <taxon>Bacteria</taxon>
        <taxon>Bacillati</taxon>
        <taxon>Actinomycetota</taxon>
        <taxon>Actinomycetes</taxon>
        <taxon>Micrococcales</taxon>
        <taxon>Microbacteriaceae</taxon>
        <taxon>Antiquaquibacter</taxon>
    </lineage>
</organism>